<sequence>MAQWRVDGEVVFVYEGRAERTRLEVDAERTEAAARAGSSTSWLRPVLAAVDVPGIRFKQMFFVPPEGSVGSGGDGEGGDGGGDDGEGAGGEELQPVYSRLVLPLVGPLDRWWEPIYSRLRVELTLTPVPADAGADLQLLYPTDPQCGGDDGYGDPVPVLASGATGSGRGGAGAAGAEDEDALELGPWELLGSDCLPPGRWWPEPNPLAHPVSPFSGGPRDFLRVVGPGVYVGCGYRTGPGPREYREENFVYFIIVRRE</sequence>
<dbReference type="PANTHER" id="PTHR37201">
    <property type="entry name" value="WD REPEAT PROTEIN"/>
    <property type="match status" value="1"/>
</dbReference>
<feature type="region of interest" description="Disordered" evidence="1">
    <location>
        <begin position="66"/>
        <end position="91"/>
    </location>
</feature>
<organism evidence="2 3">
    <name type="scientific">Gonium pectorale</name>
    <name type="common">Green alga</name>
    <dbReference type="NCBI Taxonomy" id="33097"/>
    <lineage>
        <taxon>Eukaryota</taxon>
        <taxon>Viridiplantae</taxon>
        <taxon>Chlorophyta</taxon>
        <taxon>core chlorophytes</taxon>
        <taxon>Chlorophyceae</taxon>
        <taxon>CS clade</taxon>
        <taxon>Chlamydomonadales</taxon>
        <taxon>Volvocaceae</taxon>
        <taxon>Gonium</taxon>
    </lineage>
</organism>
<accession>A0A150GAH8</accession>
<evidence type="ECO:0000313" key="2">
    <source>
        <dbReference type="EMBL" id="KXZ46851.1"/>
    </source>
</evidence>
<proteinExistence type="predicted"/>
<protein>
    <submittedName>
        <fullName evidence="2">Uncharacterized protein</fullName>
    </submittedName>
</protein>
<evidence type="ECO:0000256" key="1">
    <source>
        <dbReference type="SAM" id="MobiDB-lite"/>
    </source>
</evidence>
<feature type="compositionally biased region" description="Gly residues" evidence="1">
    <location>
        <begin position="69"/>
        <end position="80"/>
    </location>
</feature>
<evidence type="ECO:0000313" key="3">
    <source>
        <dbReference type="Proteomes" id="UP000075714"/>
    </source>
</evidence>
<name>A0A150GAH8_GONPE</name>
<dbReference type="AlphaFoldDB" id="A0A150GAH8"/>
<dbReference type="Proteomes" id="UP000075714">
    <property type="component" value="Unassembled WGS sequence"/>
</dbReference>
<dbReference type="EMBL" id="LSYV01000041">
    <property type="protein sequence ID" value="KXZ46851.1"/>
    <property type="molecule type" value="Genomic_DNA"/>
</dbReference>
<reference evidence="3" key="1">
    <citation type="journal article" date="2016" name="Nat. Commun.">
        <title>The Gonium pectorale genome demonstrates co-option of cell cycle regulation during the evolution of multicellularity.</title>
        <authorList>
            <person name="Hanschen E.R."/>
            <person name="Marriage T.N."/>
            <person name="Ferris P.J."/>
            <person name="Hamaji T."/>
            <person name="Toyoda A."/>
            <person name="Fujiyama A."/>
            <person name="Neme R."/>
            <person name="Noguchi H."/>
            <person name="Minakuchi Y."/>
            <person name="Suzuki M."/>
            <person name="Kawai-Toyooka H."/>
            <person name="Smith D.R."/>
            <person name="Sparks H."/>
            <person name="Anderson J."/>
            <person name="Bakaric R."/>
            <person name="Luria V."/>
            <person name="Karger A."/>
            <person name="Kirschner M.W."/>
            <person name="Durand P.M."/>
            <person name="Michod R.E."/>
            <person name="Nozaki H."/>
            <person name="Olson B.J."/>
        </authorList>
    </citation>
    <scope>NUCLEOTIDE SEQUENCE [LARGE SCALE GENOMIC DNA]</scope>
    <source>
        <strain evidence="3">NIES-2863</strain>
    </source>
</reference>
<gene>
    <name evidence="2" type="ORF">GPECTOR_40g585</name>
</gene>
<keyword evidence="3" id="KW-1185">Reference proteome</keyword>
<comment type="caution">
    <text evidence="2">The sequence shown here is derived from an EMBL/GenBank/DDBJ whole genome shotgun (WGS) entry which is preliminary data.</text>
</comment>
<dbReference type="OrthoDB" id="547623at2759"/>
<dbReference type="PANTHER" id="PTHR37201:SF1">
    <property type="entry name" value="WD REPEAT PROTEIN"/>
    <property type="match status" value="1"/>
</dbReference>